<evidence type="ECO:0000313" key="2">
    <source>
        <dbReference type="Proteomes" id="UP000600171"/>
    </source>
</evidence>
<evidence type="ECO:0000313" key="1">
    <source>
        <dbReference type="EMBL" id="GGH60384.1"/>
    </source>
</evidence>
<dbReference type="AlphaFoldDB" id="A0A917ISF4"/>
<sequence>MQLTCFIESPVRYRRFVAEAATQYLDPFGVSNRALDWKEPAPEQDGLRFGL</sequence>
<name>A0A917ISF4_9MICC</name>
<gene>
    <name evidence="1" type="ORF">GCM10007359_08490</name>
</gene>
<dbReference type="EMBL" id="BMDC01000001">
    <property type="protein sequence ID" value="GGH60384.1"/>
    <property type="molecule type" value="Genomic_DNA"/>
</dbReference>
<reference evidence="1 2" key="1">
    <citation type="journal article" date="2014" name="Int. J. Syst. Evol. Microbiol.">
        <title>Complete genome sequence of Corynebacterium casei LMG S-19264T (=DSM 44701T), isolated from a smear-ripened cheese.</title>
        <authorList>
            <consortium name="US DOE Joint Genome Institute (JGI-PGF)"/>
            <person name="Walter F."/>
            <person name="Albersmeier A."/>
            <person name="Kalinowski J."/>
            <person name="Ruckert C."/>
        </authorList>
    </citation>
    <scope>NUCLEOTIDE SEQUENCE [LARGE SCALE GENOMIC DNA]</scope>
    <source>
        <strain evidence="1 2">CCM 8669</strain>
    </source>
</reference>
<comment type="caution">
    <text evidence="1">The sequence shown here is derived from an EMBL/GenBank/DDBJ whole genome shotgun (WGS) entry which is preliminary data.</text>
</comment>
<protein>
    <submittedName>
        <fullName evidence="1">Uncharacterized protein</fullName>
    </submittedName>
</protein>
<accession>A0A917ISF4</accession>
<keyword evidence="2" id="KW-1185">Reference proteome</keyword>
<dbReference type="Proteomes" id="UP000600171">
    <property type="component" value="Unassembled WGS sequence"/>
</dbReference>
<proteinExistence type="predicted"/>
<organism evidence="1 2">
    <name type="scientific">Rothia aerolata</name>
    <dbReference type="NCBI Taxonomy" id="1812262"/>
    <lineage>
        <taxon>Bacteria</taxon>
        <taxon>Bacillati</taxon>
        <taxon>Actinomycetota</taxon>
        <taxon>Actinomycetes</taxon>
        <taxon>Micrococcales</taxon>
        <taxon>Micrococcaceae</taxon>
        <taxon>Rothia</taxon>
    </lineage>
</organism>